<keyword evidence="4" id="KW-1185">Reference proteome</keyword>
<sequence length="396" mass="42563">MGRVGMGDGDVPVKWSLIDTDSDLLLGVCAEIDGLFLESEPIPPPERYCLLGCEPAGSPRPGAWLSTLGLHPVHGPGANCGCGLEIGCFCSQELIDVTVLGWCPSDEWPGLVDIDLRGYVRIAPEEVPENDGFLLTGRNDERLGTCRSVGGVYRERPEPLVRPATLVGCRPEAPLTAAIEATSARRRRVAAIIQAVDGAGGETGIGSGVFGAITGVRPSRLGDGLLDITLNDGVCDPLPSGAREIWQTWYDGRPTRRNLWTRYDRALRHEWAGAALSHHAGEDRPAGSTYHFDGGAVTDIEGFYCALGEAINGPGGYFGWNLDALNDCLRGRWGASSPFRLVWHDADVARRHLVPGYDRSPYDLRKWGEAVTLEYLLGMFAASGVQVDLSASPLDG</sequence>
<dbReference type="SUPFAM" id="SSF52038">
    <property type="entry name" value="Barstar-related"/>
    <property type="match status" value="1"/>
</dbReference>
<dbReference type="AlphaFoldDB" id="A0A1H6EMI7"/>
<reference evidence="3 4" key="1">
    <citation type="submission" date="2016-10" db="EMBL/GenBank/DDBJ databases">
        <authorList>
            <person name="de Groot N.N."/>
        </authorList>
    </citation>
    <scope>NUCLEOTIDE SEQUENCE [LARGE SCALE GENOMIC DNA]</scope>
    <source>
        <strain evidence="3 4">CGMCC 4.7037</strain>
    </source>
</reference>
<evidence type="ECO:0000313" key="4">
    <source>
        <dbReference type="Proteomes" id="UP000236732"/>
    </source>
</evidence>
<dbReference type="InterPro" id="IPR000468">
    <property type="entry name" value="Barstar"/>
</dbReference>
<evidence type="ECO:0000256" key="1">
    <source>
        <dbReference type="ARBA" id="ARBA00006845"/>
    </source>
</evidence>
<gene>
    <name evidence="3" type="ORF">SAMN05444920_112184</name>
</gene>
<dbReference type="InterPro" id="IPR035905">
    <property type="entry name" value="Barstar-like_sf"/>
</dbReference>
<dbReference type="Gene3D" id="3.30.370.10">
    <property type="entry name" value="Barstar-like"/>
    <property type="match status" value="1"/>
</dbReference>
<feature type="domain" description="Barstar (barnase inhibitor)" evidence="2">
    <location>
        <begin position="290"/>
        <end position="353"/>
    </location>
</feature>
<organism evidence="3 4">
    <name type="scientific">Nonomuraea solani</name>
    <dbReference type="NCBI Taxonomy" id="1144553"/>
    <lineage>
        <taxon>Bacteria</taxon>
        <taxon>Bacillati</taxon>
        <taxon>Actinomycetota</taxon>
        <taxon>Actinomycetes</taxon>
        <taxon>Streptosporangiales</taxon>
        <taxon>Streptosporangiaceae</taxon>
        <taxon>Nonomuraea</taxon>
    </lineage>
</organism>
<comment type="similarity">
    <text evidence="1">Belongs to the barstar family.</text>
</comment>
<dbReference type="Pfam" id="PF01337">
    <property type="entry name" value="Barstar"/>
    <property type="match status" value="1"/>
</dbReference>
<dbReference type="Proteomes" id="UP000236732">
    <property type="component" value="Unassembled WGS sequence"/>
</dbReference>
<accession>A0A1H6EMI7</accession>
<evidence type="ECO:0000313" key="3">
    <source>
        <dbReference type="EMBL" id="SEG99032.1"/>
    </source>
</evidence>
<proteinExistence type="inferred from homology"/>
<dbReference type="EMBL" id="FNVT01000012">
    <property type="protein sequence ID" value="SEG99032.1"/>
    <property type="molecule type" value="Genomic_DNA"/>
</dbReference>
<protein>
    <submittedName>
        <fullName evidence="3">Barstar (Barnase inhibitor)</fullName>
    </submittedName>
</protein>
<name>A0A1H6EMI7_9ACTN</name>
<evidence type="ECO:0000259" key="2">
    <source>
        <dbReference type="Pfam" id="PF01337"/>
    </source>
</evidence>